<dbReference type="Proteomes" id="UP000265581">
    <property type="component" value="Unassembled WGS sequence"/>
</dbReference>
<accession>A0A371P1R1</accession>
<dbReference type="EMBL" id="QUBR01000002">
    <property type="protein sequence ID" value="REK69894.1"/>
    <property type="molecule type" value="Genomic_DNA"/>
</dbReference>
<reference evidence="2 3" key="1">
    <citation type="submission" date="2018-08" db="EMBL/GenBank/DDBJ databases">
        <title>Aeromicrobium sp. M2KJ-4, whole genome shotgun sequence.</title>
        <authorList>
            <person name="Tuo L."/>
        </authorList>
    </citation>
    <scope>NUCLEOTIDE SEQUENCE [LARGE SCALE GENOMIC DNA]</scope>
    <source>
        <strain evidence="2 3">M2KJ-4</strain>
    </source>
</reference>
<evidence type="ECO:0000313" key="3">
    <source>
        <dbReference type="Proteomes" id="UP000265581"/>
    </source>
</evidence>
<gene>
    <name evidence="2" type="ORF">DX116_11930</name>
</gene>
<protein>
    <recommendedName>
        <fullName evidence="4">DUF3761 domain-containing protein</fullName>
    </recommendedName>
</protein>
<keyword evidence="3" id="KW-1185">Reference proteome</keyword>
<dbReference type="OrthoDB" id="3831150at2"/>
<evidence type="ECO:0008006" key="4">
    <source>
        <dbReference type="Google" id="ProtNLM"/>
    </source>
</evidence>
<keyword evidence="1" id="KW-0732">Signal</keyword>
<dbReference type="AlphaFoldDB" id="A0A371P1R1"/>
<organism evidence="2 3">
    <name type="scientific">Aeromicrobium endophyticum</name>
    <dbReference type="NCBI Taxonomy" id="2292704"/>
    <lineage>
        <taxon>Bacteria</taxon>
        <taxon>Bacillati</taxon>
        <taxon>Actinomycetota</taxon>
        <taxon>Actinomycetes</taxon>
        <taxon>Propionibacteriales</taxon>
        <taxon>Nocardioidaceae</taxon>
        <taxon>Aeromicrobium</taxon>
    </lineage>
</organism>
<feature type="signal peptide" evidence="1">
    <location>
        <begin position="1"/>
        <end position="21"/>
    </location>
</feature>
<comment type="caution">
    <text evidence="2">The sequence shown here is derived from an EMBL/GenBank/DDBJ whole genome shotgun (WGS) entry which is preliminary data.</text>
</comment>
<dbReference type="RefSeq" id="WP_119704492.1">
    <property type="nucleotide sequence ID" value="NZ_JBHSOI010000002.1"/>
</dbReference>
<evidence type="ECO:0000256" key="1">
    <source>
        <dbReference type="SAM" id="SignalP"/>
    </source>
</evidence>
<evidence type="ECO:0000313" key="2">
    <source>
        <dbReference type="EMBL" id="REK69894.1"/>
    </source>
</evidence>
<proteinExistence type="predicted"/>
<name>A0A371P1R1_9ACTN</name>
<sequence length="80" mass="8359">MNKFRSSIVAFVLTTSALSGAGIAITAESASAATCTKTSTGKCIKGGQFCPKAKKNKVGIDGSGRRYVCKNSKGTLHWMK</sequence>
<feature type="chain" id="PRO_5038840416" description="DUF3761 domain-containing protein" evidence="1">
    <location>
        <begin position="22"/>
        <end position="80"/>
    </location>
</feature>